<dbReference type="InterPro" id="IPR001789">
    <property type="entry name" value="Sig_transdc_resp-reg_receiver"/>
</dbReference>
<feature type="domain" description="Response regulatory" evidence="10">
    <location>
        <begin position="27"/>
        <end position="141"/>
    </location>
</feature>
<dbReference type="eggNOG" id="COG2204">
    <property type="taxonomic scope" value="Bacteria"/>
</dbReference>
<dbReference type="Gene3D" id="1.10.8.60">
    <property type="match status" value="1"/>
</dbReference>
<evidence type="ECO:0000259" key="10">
    <source>
        <dbReference type="PROSITE" id="PS50110"/>
    </source>
</evidence>
<keyword evidence="4" id="KW-0067">ATP-binding</keyword>
<reference evidence="11 12" key="1">
    <citation type="submission" date="2011-11" db="EMBL/GenBank/DDBJ databases">
        <title>The Noncontiguous Finished genome of Desulfosporosinus youngiae DSM 17734.</title>
        <authorList>
            <consortium name="US DOE Joint Genome Institute (JGI-PGF)"/>
            <person name="Lucas S."/>
            <person name="Han J."/>
            <person name="Lapidus A."/>
            <person name="Cheng J.-F."/>
            <person name="Goodwin L."/>
            <person name="Pitluck S."/>
            <person name="Peters L."/>
            <person name="Ovchinnikova G."/>
            <person name="Lu M."/>
            <person name="Land M.L."/>
            <person name="Hauser L."/>
            <person name="Pester M."/>
            <person name="Spring S."/>
            <person name="Ollivier B."/>
            <person name="Rattei T."/>
            <person name="Klenk H.-P."/>
            <person name="Wagner M."/>
            <person name="Loy A."/>
            <person name="Woyke T.J."/>
        </authorList>
    </citation>
    <scope>NUCLEOTIDE SEQUENCE [LARGE SCALE GENOMIC DNA]</scope>
    <source>
        <strain evidence="11 12">DSM 17734</strain>
    </source>
</reference>
<dbReference type="EMBL" id="CM001441">
    <property type="protein sequence ID" value="EHQ88848.1"/>
    <property type="molecule type" value="Genomic_DNA"/>
</dbReference>
<sequence length="475" mass="53931">MRVINHKSVGMFATHFLLVKEVFLLNKILVIDDEEHLCWALERGLRQEGYQVMTSTRGKEGLELIQNETPSLVILDLKMPEMDGLEVLVKARDLMPKLPVIMITAHGSIDTAIEAMKLGAIDYISKPFDLNELKIVVKKALMVSRLREEVVFLRSELNKKHGRILGNSPAIQEVNTLVEKVANSNATVLITGESGTGKEVTALSIHNLSYRREKPYVAINCAALPESLLESELFGHEKGAFTGAVVRKSGRFELADQGTLFLDEVTEMPLSMQVKLLRVLQERQFERVGGTESIKVDVRIIAATNRDPMECVKRGTFREDLYYRLNVLPIYIPPLRERSEDISLLTIHFLQKFNPSQEKMISPEAMELLMNYKWPGNVRELQNVIERSVILSQGNQIEARHLPKEIQNVEHKKRTIEQGLILNFPDKGISFDEVEKELILKALEKSKGNQTRAAQLLGLTRSALLYRAQKYQLKL</sequence>
<keyword evidence="5" id="KW-0805">Transcription regulation</keyword>
<dbReference type="Gene3D" id="3.40.50.300">
    <property type="entry name" value="P-loop containing nucleotide triphosphate hydrolases"/>
    <property type="match status" value="1"/>
</dbReference>
<dbReference type="InterPro" id="IPR009057">
    <property type="entry name" value="Homeodomain-like_sf"/>
</dbReference>
<dbReference type="FunFam" id="3.40.50.2300:FF:000018">
    <property type="entry name" value="DNA-binding transcriptional regulator NtrC"/>
    <property type="match status" value="1"/>
</dbReference>
<dbReference type="SUPFAM" id="SSF46689">
    <property type="entry name" value="Homeodomain-like"/>
    <property type="match status" value="1"/>
</dbReference>
<dbReference type="InterPro" id="IPR002197">
    <property type="entry name" value="HTH_Fis"/>
</dbReference>
<evidence type="ECO:0000313" key="11">
    <source>
        <dbReference type="EMBL" id="EHQ88848.1"/>
    </source>
</evidence>
<feature type="domain" description="Sigma-54 factor interaction" evidence="9">
    <location>
        <begin position="164"/>
        <end position="390"/>
    </location>
</feature>
<dbReference type="Gene3D" id="1.10.10.60">
    <property type="entry name" value="Homeodomain-like"/>
    <property type="match status" value="1"/>
</dbReference>
<dbReference type="InterPro" id="IPR027417">
    <property type="entry name" value="P-loop_NTPase"/>
</dbReference>
<name>H5Y379_9FIRM</name>
<keyword evidence="6" id="KW-0804">Transcription</keyword>
<feature type="modified residue" description="4-aspartylphosphate" evidence="8">
    <location>
        <position position="76"/>
    </location>
</feature>
<dbReference type="SMART" id="SM00382">
    <property type="entry name" value="AAA"/>
    <property type="match status" value="1"/>
</dbReference>
<proteinExistence type="predicted"/>
<evidence type="ECO:0000256" key="1">
    <source>
        <dbReference type="ARBA" id="ARBA00018672"/>
    </source>
</evidence>
<dbReference type="InterPro" id="IPR025944">
    <property type="entry name" value="Sigma_54_int_dom_CS"/>
</dbReference>
<keyword evidence="2 8" id="KW-0597">Phosphoprotein</keyword>
<dbReference type="PANTHER" id="PTHR32071">
    <property type="entry name" value="TRANSCRIPTIONAL REGULATORY PROTEIN"/>
    <property type="match status" value="1"/>
</dbReference>
<dbReference type="PROSITE" id="PS50110">
    <property type="entry name" value="RESPONSE_REGULATORY"/>
    <property type="match status" value="1"/>
</dbReference>
<evidence type="ECO:0000256" key="6">
    <source>
        <dbReference type="ARBA" id="ARBA00023163"/>
    </source>
</evidence>
<dbReference type="Pfam" id="PF02954">
    <property type="entry name" value="HTH_8"/>
    <property type="match status" value="1"/>
</dbReference>
<protein>
    <recommendedName>
        <fullName evidence="1">Stage 0 sporulation protein A homolog</fullName>
    </recommendedName>
</protein>
<gene>
    <name evidence="11" type="ORF">DesyoDRAFT_1720</name>
</gene>
<dbReference type="SMART" id="SM00448">
    <property type="entry name" value="REC"/>
    <property type="match status" value="1"/>
</dbReference>
<dbReference type="Pfam" id="PF25601">
    <property type="entry name" value="AAA_lid_14"/>
    <property type="match status" value="1"/>
</dbReference>
<evidence type="ECO:0000256" key="3">
    <source>
        <dbReference type="ARBA" id="ARBA00022741"/>
    </source>
</evidence>
<dbReference type="GO" id="GO:0006355">
    <property type="term" value="P:regulation of DNA-templated transcription"/>
    <property type="evidence" value="ECO:0007669"/>
    <property type="project" value="InterPro"/>
</dbReference>
<dbReference type="SUPFAM" id="SSF52540">
    <property type="entry name" value="P-loop containing nucleoside triphosphate hydrolases"/>
    <property type="match status" value="1"/>
</dbReference>
<evidence type="ECO:0000256" key="4">
    <source>
        <dbReference type="ARBA" id="ARBA00022840"/>
    </source>
</evidence>
<dbReference type="AlphaFoldDB" id="H5Y379"/>
<dbReference type="PROSITE" id="PS50045">
    <property type="entry name" value="SIGMA54_INTERACT_4"/>
    <property type="match status" value="1"/>
</dbReference>
<dbReference type="CDD" id="cd00009">
    <property type="entry name" value="AAA"/>
    <property type="match status" value="1"/>
</dbReference>
<keyword evidence="3" id="KW-0547">Nucleotide-binding</keyword>
<comment type="function">
    <text evidence="7">May play the central regulatory role in sporulation. It may be an element of the effector pathway responsible for the activation of sporulation genes in response to nutritional stress. Spo0A may act in concert with spo0H (a sigma factor) to control the expression of some genes that are critical to the sporulation process.</text>
</comment>
<dbReference type="STRING" id="768710.DesyoDRAFT_1720"/>
<dbReference type="GO" id="GO:0005524">
    <property type="term" value="F:ATP binding"/>
    <property type="evidence" value="ECO:0007669"/>
    <property type="project" value="UniProtKB-KW"/>
</dbReference>
<evidence type="ECO:0000256" key="2">
    <source>
        <dbReference type="ARBA" id="ARBA00022553"/>
    </source>
</evidence>
<dbReference type="PROSITE" id="PS00688">
    <property type="entry name" value="SIGMA54_INTERACT_3"/>
    <property type="match status" value="1"/>
</dbReference>
<dbReference type="FunFam" id="3.40.50.300:FF:000006">
    <property type="entry name" value="DNA-binding transcriptional regulator NtrC"/>
    <property type="match status" value="1"/>
</dbReference>
<dbReference type="InterPro" id="IPR011006">
    <property type="entry name" value="CheY-like_superfamily"/>
</dbReference>
<dbReference type="GO" id="GO:0043565">
    <property type="term" value="F:sequence-specific DNA binding"/>
    <property type="evidence" value="ECO:0007669"/>
    <property type="project" value="InterPro"/>
</dbReference>
<keyword evidence="12" id="KW-1185">Reference proteome</keyword>
<evidence type="ECO:0000256" key="5">
    <source>
        <dbReference type="ARBA" id="ARBA00023015"/>
    </source>
</evidence>
<evidence type="ECO:0000259" key="9">
    <source>
        <dbReference type="PROSITE" id="PS50045"/>
    </source>
</evidence>
<dbReference type="Pfam" id="PF00158">
    <property type="entry name" value="Sigma54_activat"/>
    <property type="match status" value="1"/>
</dbReference>
<evidence type="ECO:0000313" key="12">
    <source>
        <dbReference type="Proteomes" id="UP000005104"/>
    </source>
</evidence>
<dbReference type="InterPro" id="IPR003593">
    <property type="entry name" value="AAA+_ATPase"/>
</dbReference>
<dbReference type="Gene3D" id="3.40.50.2300">
    <property type="match status" value="1"/>
</dbReference>
<keyword evidence="11" id="KW-0238">DNA-binding</keyword>
<accession>H5Y379</accession>
<organism evidence="11 12">
    <name type="scientific">Desulfosporosinus youngiae DSM 17734</name>
    <dbReference type="NCBI Taxonomy" id="768710"/>
    <lineage>
        <taxon>Bacteria</taxon>
        <taxon>Bacillati</taxon>
        <taxon>Bacillota</taxon>
        <taxon>Clostridia</taxon>
        <taxon>Eubacteriales</taxon>
        <taxon>Desulfitobacteriaceae</taxon>
        <taxon>Desulfosporosinus</taxon>
    </lineage>
</organism>
<dbReference type="GO" id="GO:0000160">
    <property type="term" value="P:phosphorelay signal transduction system"/>
    <property type="evidence" value="ECO:0007669"/>
    <property type="project" value="InterPro"/>
</dbReference>
<dbReference type="Proteomes" id="UP000005104">
    <property type="component" value="Chromosome"/>
</dbReference>
<dbReference type="HOGENOM" id="CLU_000445_0_6_9"/>
<dbReference type="InterPro" id="IPR058031">
    <property type="entry name" value="AAA_lid_NorR"/>
</dbReference>
<dbReference type="SUPFAM" id="SSF52172">
    <property type="entry name" value="CheY-like"/>
    <property type="match status" value="1"/>
</dbReference>
<dbReference type="PRINTS" id="PR01590">
    <property type="entry name" value="HTHFIS"/>
</dbReference>
<evidence type="ECO:0000256" key="8">
    <source>
        <dbReference type="PROSITE-ProRule" id="PRU00169"/>
    </source>
</evidence>
<dbReference type="Pfam" id="PF00072">
    <property type="entry name" value="Response_reg"/>
    <property type="match status" value="1"/>
</dbReference>
<dbReference type="InterPro" id="IPR002078">
    <property type="entry name" value="Sigma_54_int"/>
</dbReference>
<dbReference type="PANTHER" id="PTHR32071:SF113">
    <property type="entry name" value="ALGINATE BIOSYNTHESIS TRANSCRIPTIONAL REGULATORY PROTEIN ALGB"/>
    <property type="match status" value="1"/>
</dbReference>
<evidence type="ECO:0000256" key="7">
    <source>
        <dbReference type="ARBA" id="ARBA00024867"/>
    </source>
</evidence>